<dbReference type="VEuPathDB" id="FungiDB:I7I51_00990"/>
<evidence type="ECO:0000256" key="1">
    <source>
        <dbReference type="SAM" id="MobiDB-lite"/>
    </source>
</evidence>
<proteinExistence type="predicted"/>
<sequence>MSQRIQAVSQIWNTAPHCPSLDIQCITAKDCCIDIVPMGSQAHRMNFPTTSLVGIWRDWKSFSKRHPRNWHRHQMSDSKPESNFLSERRNVTI</sequence>
<dbReference type="Proteomes" id="UP000663671">
    <property type="component" value="Chromosome 1"/>
</dbReference>
<reference evidence="2" key="1">
    <citation type="submission" date="2021-01" db="EMBL/GenBank/DDBJ databases">
        <title>Chromosome-level genome assembly of a human fungal pathogen reveals clustering of transcriptionally co-regulated genes.</title>
        <authorList>
            <person name="Voorhies M."/>
            <person name="Cohen S."/>
            <person name="Shea T.P."/>
            <person name="Petrus S."/>
            <person name="Munoz J.F."/>
            <person name="Poplawski S."/>
            <person name="Goldman W.E."/>
            <person name="Michael T."/>
            <person name="Cuomo C.A."/>
            <person name="Sil A."/>
            <person name="Beyhan S."/>
        </authorList>
    </citation>
    <scope>NUCLEOTIDE SEQUENCE</scope>
    <source>
        <strain evidence="2">WU24</strain>
    </source>
</reference>
<name>A0A8A1MDB2_AJECA</name>
<dbReference type="AlphaFoldDB" id="A0A8A1MDB2"/>
<feature type="compositionally biased region" description="Basic and acidic residues" evidence="1">
    <location>
        <begin position="74"/>
        <end position="93"/>
    </location>
</feature>
<dbReference type="EMBL" id="CP069114">
    <property type="protein sequence ID" value="QSS63929.1"/>
    <property type="molecule type" value="Genomic_DNA"/>
</dbReference>
<gene>
    <name evidence="2" type="ORF">I7I51_00990</name>
</gene>
<accession>A0A8A1MDB2</accession>
<evidence type="ECO:0000313" key="2">
    <source>
        <dbReference type="EMBL" id="QSS63929.1"/>
    </source>
</evidence>
<organism evidence="2 3">
    <name type="scientific">Ajellomyces capsulatus</name>
    <name type="common">Darling's disease fungus</name>
    <name type="synonym">Histoplasma capsulatum</name>
    <dbReference type="NCBI Taxonomy" id="5037"/>
    <lineage>
        <taxon>Eukaryota</taxon>
        <taxon>Fungi</taxon>
        <taxon>Dikarya</taxon>
        <taxon>Ascomycota</taxon>
        <taxon>Pezizomycotina</taxon>
        <taxon>Eurotiomycetes</taxon>
        <taxon>Eurotiomycetidae</taxon>
        <taxon>Onygenales</taxon>
        <taxon>Ajellomycetaceae</taxon>
        <taxon>Histoplasma</taxon>
    </lineage>
</organism>
<protein>
    <submittedName>
        <fullName evidence="2">Uncharacterized protein</fullName>
    </submittedName>
</protein>
<feature type="region of interest" description="Disordered" evidence="1">
    <location>
        <begin position="70"/>
        <end position="93"/>
    </location>
</feature>
<evidence type="ECO:0000313" key="3">
    <source>
        <dbReference type="Proteomes" id="UP000663671"/>
    </source>
</evidence>